<dbReference type="Proteomes" id="UP001187343">
    <property type="component" value="Unassembled WGS sequence"/>
</dbReference>
<feature type="region of interest" description="Disordered" evidence="1">
    <location>
        <begin position="93"/>
        <end position="115"/>
    </location>
</feature>
<gene>
    <name evidence="2" type="ORF">Q8A67_024273</name>
</gene>
<dbReference type="EMBL" id="JAUYZG010000024">
    <property type="protein sequence ID" value="KAK2869881.1"/>
    <property type="molecule type" value="Genomic_DNA"/>
</dbReference>
<protein>
    <submittedName>
        <fullName evidence="2">Uncharacterized protein</fullName>
    </submittedName>
</protein>
<reference evidence="2" key="1">
    <citation type="submission" date="2023-08" db="EMBL/GenBank/DDBJ databases">
        <title>Chromosome-level Genome Assembly of mud carp (Cirrhinus molitorella).</title>
        <authorList>
            <person name="Liu H."/>
        </authorList>
    </citation>
    <scope>NUCLEOTIDE SEQUENCE</scope>
    <source>
        <strain evidence="2">Prfri</strain>
        <tissue evidence="2">Muscle</tissue>
    </source>
</reference>
<evidence type="ECO:0000313" key="3">
    <source>
        <dbReference type="Proteomes" id="UP001187343"/>
    </source>
</evidence>
<dbReference type="AlphaFoldDB" id="A0AA88T9B5"/>
<evidence type="ECO:0000313" key="2">
    <source>
        <dbReference type="EMBL" id="KAK2869881.1"/>
    </source>
</evidence>
<sequence length="162" mass="17862">MAHPVSAENPNRVNYLRWQISNTNLAANHIHTLYLHSLVKGVFTGIIHALRIKSRPPIAPLLNTRHPITANGMSAACATGVMVGHPRFQECEESGIKRRTSVSAGPRGPETEDARGYKLCIGPQCTATESESTAKRIQAPVWITERKESRDAGQRPSTDWMI</sequence>
<organism evidence="2 3">
    <name type="scientific">Cirrhinus molitorella</name>
    <name type="common">mud carp</name>
    <dbReference type="NCBI Taxonomy" id="172907"/>
    <lineage>
        <taxon>Eukaryota</taxon>
        <taxon>Metazoa</taxon>
        <taxon>Chordata</taxon>
        <taxon>Craniata</taxon>
        <taxon>Vertebrata</taxon>
        <taxon>Euteleostomi</taxon>
        <taxon>Actinopterygii</taxon>
        <taxon>Neopterygii</taxon>
        <taxon>Teleostei</taxon>
        <taxon>Ostariophysi</taxon>
        <taxon>Cypriniformes</taxon>
        <taxon>Cyprinidae</taxon>
        <taxon>Labeoninae</taxon>
        <taxon>Labeonini</taxon>
        <taxon>Cirrhinus</taxon>
    </lineage>
</organism>
<name>A0AA88T9B5_9TELE</name>
<accession>A0AA88T9B5</accession>
<evidence type="ECO:0000256" key="1">
    <source>
        <dbReference type="SAM" id="MobiDB-lite"/>
    </source>
</evidence>
<comment type="caution">
    <text evidence="2">The sequence shown here is derived from an EMBL/GenBank/DDBJ whole genome shotgun (WGS) entry which is preliminary data.</text>
</comment>
<keyword evidence="3" id="KW-1185">Reference proteome</keyword>
<proteinExistence type="predicted"/>